<keyword evidence="8" id="KW-1185">Reference proteome</keyword>
<sequence length="1368" mass="152134">MKIKRFFEITTFFVALSVFAGCSNIIEREEENVPEKPASNQTGERVTLKVGIDKEAVRTALPQVELEEISYINLSYNAAGSTGKDSSEVTLVGSWESVSEMEKAELPFMAGKYTFTLVAVSDNMIFREEKTYTIKVGPNNLKFTPKLEVFDNSEPYGRGNLSVSVLFNDEGIGLVTGGLYSLEGVSIPGYADQKLTIEEGGKSVYTKNNVSSGNYLLIFKFYADTEKKLLRGTYREYCSIVNRKTSTSECVVDTMGSLFTIHYNLNGGAFANGLTTAGNYTRQSATIILPQNSETATIISKANCTFGGWYDNAEFSGNAVTELPDGSTGNKIFYARWFENTKIIFDTNATDAKISKTEQSVMKGVETNLLSASSLGLSNNKGRFLGWARDSKATKAEYSDGGAICVTENNITLYAIWSVAKINPHSESDTTDTDGDGLSDWDEINKYFTDPANSDTDGDGWSDSLEVNGLYNADYNSFNPLIADTPQLEIKMTRKPGIAYKYTISNTDSVTESQTINDGVTGSESSTNSNTKTHNETHAWSTELGISISHEWGKGGAGIHYKNVTTGSFKTAYSGNVANGDSYTYSKSASEGWSKSWSNGKSTSSSKNKSVSGGVVTIPVKFKNPSNIAYTVNNVIVALYRIPNNNAASRIFVKNLTLSSEKAFTIEPRSESGEFELIADLGIAQTEELLKWSTGFEIEVSGYKITLQKDGKNANDFTEALTEVKAKTAAIYIDWGATSGRAARTFNASVKNQYNTGAMSIDELYTKPSLDYIFHTILHYEKGKDYTLNENGCLDKFFGIQNQIANGSYTDGSWFILHKYTENGQRYQAMYAPYTQSIDEGWSFEDIKVSAGDEISIFYSVDKDGDGVPLREEQIYGTSDDKTDDDGDGLSDYEEIYGWYKSGIGLNSKYSENFKVHTSPILPDTDGDGLLDFSTTTGERDEDPLVPKQKNDTSLGTCKFSKINANEGFTTFSFDSNGNYTIEGCNEYVWLDIQPKLAFSTIKYSLNSGGPYQDFDKTTTIPMKTEEKSVPLDVGTNRIYILCTAPDEVTTKEYTITLKSVFRTMKNFAVTIPQFAEDDLTFTWNSYADERAKSADGGYILCGIKDSVKSKNLTLANIAQSEKSIKDIKDKEEFFLALDADTLSSGRYKLSGLKQSTKYTFFLFAYAHSGKSESFTSTVLATKELTTAKSKTGTLTFYAQYMENVKSRDGGYSPQYYVKADSGDDQLKVGDISMSGNSDTPTFRIGKDDFYCFGKTEMHRDTRPELYGACMKKFTGTYDRTKNYSFKMNFHFYEYDHSSSDDDLGTVTVSYEYDKNSDKWRVYWANHNVGNHDHYISWNETPFESTIERNDTDDGHVRMYFALRWWDE</sequence>
<evidence type="ECO:0000256" key="1">
    <source>
        <dbReference type="ARBA" id="ARBA00004196"/>
    </source>
</evidence>
<evidence type="ECO:0000256" key="5">
    <source>
        <dbReference type="ARBA" id="ARBA00022837"/>
    </source>
</evidence>
<dbReference type="GO" id="GO:0030313">
    <property type="term" value="C:cell envelope"/>
    <property type="evidence" value="ECO:0007669"/>
    <property type="project" value="UniProtKB-SubCell"/>
</dbReference>
<comment type="subcellular location">
    <subcellularLocation>
        <location evidence="1">Cell envelope</location>
    </subcellularLocation>
    <subcellularLocation>
        <location evidence="2">Secreted</location>
    </subcellularLocation>
</comment>
<keyword evidence="5" id="KW-0106">Calcium</keyword>
<dbReference type="Gene3D" id="2.60.40.4270">
    <property type="entry name" value="Listeria-Bacteroides repeat domain"/>
    <property type="match status" value="1"/>
</dbReference>
<dbReference type="Pfam" id="PF18884">
    <property type="entry name" value="TSP3_bac"/>
    <property type="match status" value="3"/>
</dbReference>
<feature type="region of interest" description="Disordered" evidence="6">
    <location>
        <begin position="591"/>
        <end position="612"/>
    </location>
</feature>
<dbReference type="InterPro" id="IPR059100">
    <property type="entry name" value="TSP3_bac"/>
</dbReference>
<evidence type="ECO:0000256" key="6">
    <source>
        <dbReference type="SAM" id="MobiDB-lite"/>
    </source>
</evidence>
<evidence type="ECO:0000256" key="4">
    <source>
        <dbReference type="ARBA" id="ARBA00022729"/>
    </source>
</evidence>
<proteinExistence type="predicted"/>
<dbReference type="EMBL" id="JACHFQ010000005">
    <property type="protein sequence ID" value="MBB5226299.1"/>
    <property type="molecule type" value="Genomic_DNA"/>
</dbReference>
<organism evidence="7 8">
    <name type="scientific">Treponema ruminis</name>
    <dbReference type="NCBI Taxonomy" id="744515"/>
    <lineage>
        <taxon>Bacteria</taxon>
        <taxon>Pseudomonadati</taxon>
        <taxon>Spirochaetota</taxon>
        <taxon>Spirochaetia</taxon>
        <taxon>Spirochaetales</taxon>
        <taxon>Treponemataceae</taxon>
        <taxon>Treponema</taxon>
    </lineage>
</organism>
<dbReference type="Proteomes" id="UP000518887">
    <property type="component" value="Unassembled WGS sequence"/>
</dbReference>
<dbReference type="PANTHER" id="PTHR37467">
    <property type="entry name" value="EXPORTED CALCIUM-BINDING GLYCOPROTEIN-RELATED"/>
    <property type="match status" value="1"/>
</dbReference>
<dbReference type="PROSITE" id="PS51257">
    <property type="entry name" value="PROKAR_LIPOPROTEIN"/>
    <property type="match status" value="1"/>
</dbReference>
<comment type="caution">
    <text evidence="7">The sequence shown here is derived from an EMBL/GenBank/DDBJ whole genome shotgun (WGS) entry which is preliminary data.</text>
</comment>
<dbReference type="InterPro" id="IPR042229">
    <property type="entry name" value="Listeria/Bacterioides_rpt_sf"/>
</dbReference>
<evidence type="ECO:0000313" key="8">
    <source>
        <dbReference type="Proteomes" id="UP000518887"/>
    </source>
</evidence>
<name>A0A7W8G9F1_9SPIR</name>
<gene>
    <name evidence="7" type="ORF">HNP76_001672</name>
</gene>
<reference evidence="7 8" key="1">
    <citation type="submission" date="2020-08" db="EMBL/GenBank/DDBJ databases">
        <title>Genomic Encyclopedia of Type Strains, Phase IV (KMG-IV): sequencing the most valuable type-strain genomes for metagenomic binning, comparative biology and taxonomic classification.</title>
        <authorList>
            <person name="Goeker M."/>
        </authorList>
    </citation>
    <scope>NUCLEOTIDE SEQUENCE [LARGE SCALE GENOMIC DNA]</scope>
    <source>
        <strain evidence="7 8">DSM 103462</strain>
    </source>
</reference>
<dbReference type="InterPro" id="IPR013378">
    <property type="entry name" value="InlB-like_B-rpt"/>
</dbReference>
<dbReference type="Pfam" id="PF09479">
    <property type="entry name" value="Flg_new"/>
    <property type="match status" value="2"/>
</dbReference>
<evidence type="ECO:0000313" key="7">
    <source>
        <dbReference type="EMBL" id="MBB5226299.1"/>
    </source>
</evidence>
<dbReference type="RefSeq" id="WP_184659428.1">
    <property type="nucleotide sequence ID" value="NZ_CP031518.1"/>
</dbReference>
<keyword evidence="4" id="KW-0732">Signal</keyword>
<keyword evidence="3" id="KW-0964">Secreted</keyword>
<evidence type="ECO:0000256" key="2">
    <source>
        <dbReference type="ARBA" id="ARBA00004613"/>
    </source>
</evidence>
<feature type="region of interest" description="Disordered" evidence="6">
    <location>
        <begin position="513"/>
        <end position="537"/>
    </location>
</feature>
<dbReference type="InterPro" id="IPR053180">
    <property type="entry name" value="Ca-binding_acidic-repeat"/>
</dbReference>
<dbReference type="PANTHER" id="PTHR37467:SF1">
    <property type="entry name" value="EXPORTED CALCIUM-BINDING GLYCOPROTEIN"/>
    <property type="match status" value="1"/>
</dbReference>
<evidence type="ECO:0000256" key="3">
    <source>
        <dbReference type="ARBA" id="ARBA00022525"/>
    </source>
</evidence>
<protein>
    <submittedName>
        <fullName evidence="7">Uncharacterized protein</fullName>
    </submittedName>
</protein>
<feature type="compositionally biased region" description="Low complexity" evidence="6">
    <location>
        <begin position="592"/>
        <end position="612"/>
    </location>
</feature>
<feature type="compositionally biased region" description="Polar residues" evidence="6">
    <location>
        <begin position="513"/>
        <end position="532"/>
    </location>
</feature>
<accession>A0A7W8G9F1</accession>